<dbReference type="Proteomes" id="UP000199598">
    <property type="component" value="Unassembled WGS sequence"/>
</dbReference>
<sequence>MLGYWSPITQSAGFISRGAIAASAVLVMAGFALSESLPSYKTSPDVLQAPSMEHWLGTNGIGQDVFVGLVRAAPITVFLALITATAALVLALAASSLAAFGGPRIRSAVLRLVDVLQVIPSILLLLLLAAWIQPGFLGLVVLLSLTGWHEDVRVALPILLRELTRENVHFARRMGASRRYCLRHHILPAIWPAIVGLFLQNVRQAALKTAGFGFLGLTDPRLLTWGSMIQDSMDYLYTEAWLWLLLPPAGALSLFLVGILIIGEGYMSNGNLNGKEHHDPR</sequence>
<keyword evidence="12" id="KW-1185">Reference proteome</keyword>
<evidence type="ECO:0000256" key="2">
    <source>
        <dbReference type="ARBA" id="ARBA00022448"/>
    </source>
</evidence>
<reference evidence="11 12" key="1">
    <citation type="submission" date="2016-10" db="EMBL/GenBank/DDBJ databases">
        <authorList>
            <person name="Varghese N."/>
            <person name="Submissions S."/>
        </authorList>
    </citation>
    <scope>NUCLEOTIDE SEQUENCE [LARGE SCALE GENOMIC DNA]</scope>
    <source>
        <strain evidence="11 12">DSM 16392</strain>
    </source>
</reference>
<keyword evidence="8 9" id="KW-0472">Membrane</keyword>
<evidence type="ECO:0000313" key="12">
    <source>
        <dbReference type="Proteomes" id="UP000199598"/>
    </source>
</evidence>
<dbReference type="Pfam" id="PF00528">
    <property type="entry name" value="BPD_transp_1"/>
    <property type="match status" value="1"/>
</dbReference>
<comment type="subcellular location">
    <subcellularLocation>
        <location evidence="1 9">Cell membrane</location>
        <topology evidence="1 9">Multi-pass membrane protein</topology>
    </subcellularLocation>
</comment>
<dbReference type="PANTHER" id="PTHR43386">
    <property type="entry name" value="OLIGOPEPTIDE TRANSPORT SYSTEM PERMEASE PROTEIN APPC"/>
    <property type="match status" value="1"/>
</dbReference>
<accession>A0A1I4EJF2</accession>
<dbReference type="InterPro" id="IPR050366">
    <property type="entry name" value="BP-dependent_transpt_permease"/>
</dbReference>
<keyword evidence="6" id="KW-0653">Protein transport</keyword>
<keyword evidence="4 9" id="KW-0812">Transmembrane</keyword>
<feature type="transmembrane region" description="Helical" evidence="9">
    <location>
        <begin position="240"/>
        <end position="262"/>
    </location>
</feature>
<evidence type="ECO:0000256" key="8">
    <source>
        <dbReference type="ARBA" id="ARBA00023136"/>
    </source>
</evidence>
<evidence type="ECO:0000259" key="10">
    <source>
        <dbReference type="PROSITE" id="PS50928"/>
    </source>
</evidence>
<keyword evidence="7 9" id="KW-1133">Transmembrane helix</keyword>
<dbReference type="InterPro" id="IPR035906">
    <property type="entry name" value="MetI-like_sf"/>
</dbReference>
<name>A0A1I4EJF2_9HYPH</name>
<evidence type="ECO:0000256" key="7">
    <source>
        <dbReference type="ARBA" id="ARBA00022989"/>
    </source>
</evidence>
<feature type="domain" description="ABC transmembrane type-1" evidence="10">
    <location>
        <begin position="73"/>
        <end position="263"/>
    </location>
</feature>
<feature type="transmembrane region" description="Helical" evidence="9">
    <location>
        <begin position="112"/>
        <end position="132"/>
    </location>
</feature>
<keyword evidence="3" id="KW-1003">Cell membrane</keyword>
<gene>
    <name evidence="11" type="ORF">SAMN04488518_11535</name>
</gene>
<evidence type="ECO:0000313" key="11">
    <source>
        <dbReference type="EMBL" id="SFL04576.1"/>
    </source>
</evidence>
<evidence type="ECO:0000256" key="5">
    <source>
        <dbReference type="ARBA" id="ARBA00022856"/>
    </source>
</evidence>
<evidence type="ECO:0000256" key="9">
    <source>
        <dbReference type="RuleBase" id="RU363032"/>
    </source>
</evidence>
<dbReference type="Gene3D" id="1.10.3720.10">
    <property type="entry name" value="MetI-like"/>
    <property type="match status" value="1"/>
</dbReference>
<proteinExistence type="inferred from homology"/>
<evidence type="ECO:0000256" key="6">
    <source>
        <dbReference type="ARBA" id="ARBA00022927"/>
    </source>
</evidence>
<protein>
    <submittedName>
        <fullName evidence="11">Peptide/nickel transport system permease protein</fullName>
    </submittedName>
</protein>
<dbReference type="PANTHER" id="PTHR43386:SF1">
    <property type="entry name" value="D,D-DIPEPTIDE TRANSPORT SYSTEM PERMEASE PROTEIN DDPC-RELATED"/>
    <property type="match status" value="1"/>
</dbReference>
<dbReference type="CDD" id="cd06261">
    <property type="entry name" value="TM_PBP2"/>
    <property type="match status" value="1"/>
</dbReference>
<dbReference type="PROSITE" id="PS50928">
    <property type="entry name" value="ABC_TM1"/>
    <property type="match status" value="1"/>
</dbReference>
<dbReference type="InterPro" id="IPR000515">
    <property type="entry name" value="MetI-like"/>
</dbReference>
<comment type="caution">
    <text evidence="11">The sequence shown here is derived from an EMBL/GenBank/DDBJ whole genome shotgun (WGS) entry which is preliminary data.</text>
</comment>
<feature type="transmembrane region" description="Helical" evidence="9">
    <location>
        <begin position="12"/>
        <end position="33"/>
    </location>
</feature>
<organism evidence="11 12">
    <name type="scientific">Pseudovibrio ascidiaceicola</name>
    <dbReference type="NCBI Taxonomy" id="285279"/>
    <lineage>
        <taxon>Bacteria</taxon>
        <taxon>Pseudomonadati</taxon>
        <taxon>Pseudomonadota</taxon>
        <taxon>Alphaproteobacteria</taxon>
        <taxon>Hyphomicrobiales</taxon>
        <taxon>Stappiaceae</taxon>
        <taxon>Pseudovibrio</taxon>
    </lineage>
</organism>
<evidence type="ECO:0000256" key="1">
    <source>
        <dbReference type="ARBA" id="ARBA00004651"/>
    </source>
</evidence>
<comment type="similarity">
    <text evidence="9">Belongs to the binding-protein-dependent transport system permease family.</text>
</comment>
<evidence type="ECO:0000256" key="4">
    <source>
        <dbReference type="ARBA" id="ARBA00022692"/>
    </source>
</evidence>
<evidence type="ECO:0000256" key="3">
    <source>
        <dbReference type="ARBA" id="ARBA00022475"/>
    </source>
</evidence>
<dbReference type="EMBL" id="FOSK01000015">
    <property type="protein sequence ID" value="SFL04576.1"/>
    <property type="molecule type" value="Genomic_DNA"/>
</dbReference>
<dbReference type="SUPFAM" id="SSF161098">
    <property type="entry name" value="MetI-like"/>
    <property type="match status" value="1"/>
</dbReference>
<keyword evidence="2 9" id="KW-0813">Transport</keyword>
<feature type="transmembrane region" description="Helical" evidence="9">
    <location>
        <begin position="75"/>
        <end position="100"/>
    </location>
</feature>
<keyword evidence="5" id="KW-0571">Peptide transport</keyword>